<evidence type="ECO:0000313" key="2">
    <source>
        <dbReference type="EMBL" id="PEN13185.1"/>
    </source>
</evidence>
<dbReference type="AlphaFoldDB" id="A0A2A8CWW1"/>
<evidence type="ECO:0000313" key="3">
    <source>
        <dbReference type="Proteomes" id="UP000220102"/>
    </source>
</evidence>
<organism evidence="2 3">
    <name type="scientific">Longibacter salinarum</name>
    <dbReference type="NCBI Taxonomy" id="1850348"/>
    <lineage>
        <taxon>Bacteria</taxon>
        <taxon>Pseudomonadati</taxon>
        <taxon>Rhodothermota</taxon>
        <taxon>Rhodothermia</taxon>
        <taxon>Rhodothermales</taxon>
        <taxon>Salisaetaceae</taxon>
        <taxon>Longibacter</taxon>
    </lineage>
</organism>
<evidence type="ECO:0000256" key="1">
    <source>
        <dbReference type="SAM" id="Phobius"/>
    </source>
</evidence>
<keyword evidence="1" id="KW-0812">Transmembrane</keyword>
<accession>A0A2A8CWW1</accession>
<dbReference type="Proteomes" id="UP000220102">
    <property type="component" value="Unassembled WGS sequence"/>
</dbReference>
<dbReference type="EMBL" id="PDEQ01000005">
    <property type="protein sequence ID" value="PEN13185.1"/>
    <property type="molecule type" value="Genomic_DNA"/>
</dbReference>
<keyword evidence="1" id="KW-1133">Transmembrane helix</keyword>
<keyword evidence="1" id="KW-0472">Membrane</keyword>
<sequence length="194" mass="21902">MAGTVVEGARGSSQVLMLRLLREIDSTVAKQHYRRFRRQFLTMRGGLPGVREYPRGTTGTGDVDSGPVVLDMGASATIVGLGTAQIYGDRMFAHALEQTIEAFGLPLTFQGEKRYLGGRLPMGDAFLVWSKLASPRFSPDQFSGRRDVVHGWWRWPVHGGSILIVLAAWLWVFRRRIFPSRRDRFCRHSQALFH</sequence>
<gene>
    <name evidence="2" type="ORF">CRI94_11110</name>
</gene>
<name>A0A2A8CWW1_9BACT</name>
<proteinExistence type="predicted"/>
<reference evidence="2 3" key="1">
    <citation type="submission" date="2017-10" db="EMBL/GenBank/DDBJ databases">
        <title>Draft genome of Longibacter Salinarum.</title>
        <authorList>
            <person name="Goh K.M."/>
            <person name="Shamsir M.S."/>
            <person name="Lim S.W."/>
        </authorList>
    </citation>
    <scope>NUCLEOTIDE SEQUENCE [LARGE SCALE GENOMIC DNA]</scope>
    <source>
        <strain evidence="2 3">KCTC 52045</strain>
    </source>
</reference>
<comment type="caution">
    <text evidence="2">The sequence shown here is derived from an EMBL/GenBank/DDBJ whole genome shotgun (WGS) entry which is preliminary data.</text>
</comment>
<protein>
    <submittedName>
        <fullName evidence="2">Uncharacterized protein</fullName>
    </submittedName>
</protein>
<feature type="transmembrane region" description="Helical" evidence="1">
    <location>
        <begin position="152"/>
        <end position="172"/>
    </location>
</feature>
<keyword evidence="3" id="KW-1185">Reference proteome</keyword>